<organism evidence="2 3">
    <name type="scientific">Durusdinium trenchii</name>
    <dbReference type="NCBI Taxonomy" id="1381693"/>
    <lineage>
        <taxon>Eukaryota</taxon>
        <taxon>Sar</taxon>
        <taxon>Alveolata</taxon>
        <taxon>Dinophyceae</taxon>
        <taxon>Suessiales</taxon>
        <taxon>Symbiodiniaceae</taxon>
        <taxon>Durusdinium</taxon>
    </lineage>
</organism>
<keyword evidence="3" id="KW-1185">Reference proteome</keyword>
<feature type="compositionally biased region" description="Basic and acidic residues" evidence="1">
    <location>
        <begin position="389"/>
        <end position="405"/>
    </location>
</feature>
<name>A0ABP0SAR4_9DINO</name>
<dbReference type="Proteomes" id="UP001642464">
    <property type="component" value="Unassembled WGS sequence"/>
</dbReference>
<reference evidence="2 3" key="1">
    <citation type="submission" date="2024-02" db="EMBL/GenBank/DDBJ databases">
        <authorList>
            <person name="Chen Y."/>
            <person name="Shah S."/>
            <person name="Dougan E. K."/>
            <person name="Thang M."/>
            <person name="Chan C."/>
        </authorList>
    </citation>
    <scope>NUCLEOTIDE SEQUENCE [LARGE SCALE GENOMIC DNA]</scope>
</reference>
<gene>
    <name evidence="2" type="ORF">SCF082_LOCUS50875</name>
</gene>
<sequence length="439" mass="48399">MKAWFGLNASLRRLVKNWAVFSAAAVAMLEMGGVDELWGQEEVDDPEAHPEEGPAEAPAPPQQPKFTKSQLYKAYAGKGPTKMVAEFLFDLSLRKHAIIIVQCAQPLEDLYDKDLKAQASGLEDMIRWAVARSSGAWYLTAIDMLAKAQSPDLALQLGIVPHCNPELQFDPLKEDVPGCEIPGCPADILSQKVRNAGYQANHRSAAALAFILEYILGFKLDSFKESEELPAPEFLFNYTLDDQVCNWKAVTTRILPPSCLPQELQSLTSFAHEVTGTMGLIPAAIYAGAFLTVAQCWQIVRICNCKVPAKGAGSGAGGNLVKVDVARSLIEHFWANESAPKKEEMLSGIMGKVRLKDPTILSILKELDPENAQDKDFLKMKKVAREELDNLIRAEGRQEATERRPGPQQKPNPDEPPPAPPELTEMKKKVDSETKKEIL</sequence>
<feature type="region of interest" description="Disordered" evidence="1">
    <location>
        <begin position="389"/>
        <end position="439"/>
    </location>
</feature>
<evidence type="ECO:0000313" key="3">
    <source>
        <dbReference type="Proteomes" id="UP001642464"/>
    </source>
</evidence>
<accession>A0ABP0SAR4</accession>
<protein>
    <submittedName>
        <fullName evidence="2">Uncharacterized protein</fullName>
    </submittedName>
</protein>
<proteinExistence type="predicted"/>
<dbReference type="EMBL" id="CAXAMM010043311">
    <property type="protein sequence ID" value="CAK9109482.1"/>
    <property type="molecule type" value="Genomic_DNA"/>
</dbReference>
<feature type="compositionally biased region" description="Pro residues" evidence="1">
    <location>
        <begin position="408"/>
        <end position="421"/>
    </location>
</feature>
<evidence type="ECO:0000313" key="2">
    <source>
        <dbReference type="EMBL" id="CAK9109482.1"/>
    </source>
</evidence>
<feature type="region of interest" description="Disordered" evidence="1">
    <location>
        <begin position="43"/>
        <end position="65"/>
    </location>
</feature>
<evidence type="ECO:0000256" key="1">
    <source>
        <dbReference type="SAM" id="MobiDB-lite"/>
    </source>
</evidence>
<feature type="compositionally biased region" description="Basic and acidic residues" evidence="1">
    <location>
        <begin position="424"/>
        <end position="439"/>
    </location>
</feature>
<comment type="caution">
    <text evidence="2">The sequence shown here is derived from an EMBL/GenBank/DDBJ whole genome shotgun (WGS) entry which is preliminary data.</text>
</comment>